<evidence type="ECO:0000259" key="5">
    <source>
        <dbReference type="PROSITE" id="PS51352"/>
    </source>
</evidence>
<dbReference type="Gene3D" id="3.40.30.10">
    <property type="entry name" value="Glutaredoxin"/>
    <property type="match status" value="1"/>
</dbReference>
<evidence type="ECO:0000256" key="4">
    <source>
        <dbReference type="ARBA" id="ARBA00023284"/>
    </source>
</evidence>
<dbReference type="GO" id="GO:0030313">
    <property type="term" value="C:cell envelope"/>
    <property type="evidence" value="ECO:0007669"/>
    <property type="project" value="UniProtKB-SubCell"/>
</dbReference>
<evidence type="ECO:0000256" key="1">
    <source>
        <dbReference type="ARBA" id="ARBA00004196"/>
    </source>
</evidence>
<evidence type="ECO:0000313" key="7">
    <source>
        <dbReference type="Proteomes" id="UP000293162"/>
    </source>
</evidence>
<dbReference type="PANTHER" id="PTHR42852">
    <property type="entry name" value="THIOL:DISULFIDE INTERCHANGE PROTEIN DSBE"/>
    <property type="match status" value="1"/>
</dbReference>
<accession>A0A4V1ZD03</accession>
<evidence type="ECO:0000313" key="6">
    <source>
        <dbReference type="EMBL" id="RYU94460.1"/>
    </source>
</evidence>
<gene>
    <name evidence="6" type="ORF">EWM59_16810</name>
</gene>
<feature type="domain" description="Thioredoxin" evidence="5">
    <location>
        <begin position="312"/>
        <end position="456"/>
    </location>
</feature>
<name>A0A4V1ZD03_9BACT</name>
<dbReference type="AlphaFoldDB" id="A0A4V1ZD03"/>
<dbReference type="OrthoDB" id="983020at2"/>
<dbReference type="GO" id="GO:0017004">
    <property type="term" value="P:cytochrome complex assembly"/>
    <property type="evidence" value="ECO:0007669"/>
    <property type="project" value="UniProtKB-KW"/>
</dbReference>
<keyword evidence="2" id="KW-0201">Cytochrome c-type biogenesis</keyword>
<proteinExistence type="predicted"/>
<dbReference type="Pfam" id="PF08534">
    <property type="entry name" value="Redoxin"/>
    <property type="match status" value="1"/>
</dbReference>
<dbReference type="PROSITE" id="PS51352">
    <property type="entry name" value="THIOREDOXIN_2"/>
    <property type="match status" value="1"/>
</dbReference>
<protein>
    <submittedName>
        <fullName evidence="6">TlpA family protein disulfide reductase</fullName>
    </submittedName>
</protein>
<dbReference type="GO" id="GO:0016491">
    <property type="term" value="F:oxidoreductase activity"/>
    <property type="evidence" value="ECO:0007669"/>
    <property type="project" value="InterPro"/>
</dbReference>
<evidence type="ECO:0000256" key="3">
    <source>
        <dbReference type="ARBA" id="ARBA00023157"/>
    </source>
</evidence>
<reference evidence="6 7" key="1">
    <citation type="submission" date="2019-02" db="EMBL/GenBank/DDBJ databases">
        <title>Bacterial novel species Emticicia sp. 17J42-9 isolated from soil.</title>
        <authorList>
            <person name="Jung H.-Y."/>
        </authorList>
    </citation>
    <scope>NUCLEOTIDE SEQUENCE [LARGE SCALE GENOMIC DNA]</scope>
    <source>
        <strain evidence="6 7">17J42-9</strain>
    </source>
</reference>
<keyword evidence="7" id="KW-1185">Reference proteome</keyword>
<dbReference type="Proteomes" id="UP000293162">
    <property type="component" value="Unassembled WGS sequence"/>
</dbReference>
<sequence length="456" mass="53388">MFINASGQTIIKGSFKSWPSTDFRIVFNQSSLNDFQGEILGTGKTDVSGDFSSSFQLDTEQPVILFISNQFLRLWVIPNTTLKIEETNRNEFLFSGQAAKQNNFLFQAGMMTPRAVSPTVTVDKFAPLQQIAHLDSIEQKRWDLYKISFNANQISKMFSSYCKGEITHFSNFNKNQYILQNIFGQRKIKKEEIPSDYYDFWNKFELLDDNCLSDFYRNSLVDYIGYTATKRLNLFNDYPDREKYSRTEYEIIDSLLINHPSTKERIKGENLIFLINYFNLPQFVELQFKNYKKEFPKSKYIDVIQKKWDKKNKNAFSVPDFVLKDASGKQFNIKSTRGKVVYIDFWGSWCKACLTQMPNSSKLQQKYKGKDVTFLFIDFYDTKEKWLKAIKDKKLTGMHVKAEKEDEKYFDEKFGIDQGFPRYALLDKNGVLITSSAPHPNDKDAILLIDKYLRDK</sequence>
<evidence type="ECO:0000256" key="2">
    <source>
        <dbReference type="ARBA" id="ARBA00022748"/>
    </source>
</evidence>
<organism evidence="6 7">
    <name type="scientific">Emticicia agri</name>
    <dbReference type="NCBI Taxonomy" id="2492393"/>
    <lineage>
        <taxon>Bacteria</taxon>
        <taxon>Pseudomonadati</taxon>
        <taxon>Bacteroidota</taxon>
        <taxon>Cytophagia</taxon>
        <taxon>Cytophagales</taxon>
        <taxon>Leadbetterellaceae</taxon>
        <taxon>Emticicia</taxon>
    </lineage>
</organism>
<dbReference type="InterPro" id="IPR013766">
    <property type="entry name" value="Thioredoxin_domain"/>
</dbReference>
<dbReference type="RefSeq" id="WP_130022394.1">
    <property type="nucleotide sequence ID" value="NZ_SEWF01000025.1"/>
</dbReference>
<comment type="subcellular location">
    <subcellularLocation>
        <location evidence="1">Cell envelope</location>
    </subcellularLocation>
</comment>
<dbReference type="SUPFAM" id="SSF52833">
    <property type="entry name" value="Thioredoxin-like"/>
    <property type="match status" value="1"/>
</dbReference>
<keyword evidence="3" id="KW-1015">Disulfide bond</keyword>
<dbReference type="CDD" id="cd02966">
    <property type="entry name" value="TlpA_like_family"/>
    <property type="match status" value="1"/>
</dbReference>
<dbReference type="InterPro" id="IPR036249">
    <property type="entry name" value="Thioredoxin-like_sf"/>
</dbReference>
<dbReference type="InterPro" id="IPR050553">
    <property type="entry name" value="Thioredoxin_ResA/DsbE_sf"/>
</dbReference>
<dbReference type="InterPro" id="IPR013740">
    <property type="entry name" value="Redoxin"/>
</dbReference>
<keyword evidence="4" id="KW-0676">Redox-active center</keyword>
<dbReference type="EMBL" id="SEWF01000025">
    <property type="protein sequence ID" value="RYU94460.1"/>
    <property type="molecule type" value="Genomic_DNA"/>
</dbReference>
<comment type="caution">
    <text evidence="6">The sequence shown here is derived from an EMBL/GenBank/DDBJ whole genome shotgun (WGS) entry which is preliminary data.</text>
</comment>
<dbReference type="PANTHER" id="PTHR42852:SF6">
    <property type="entry name" value="THIOL:DISULFIDE INTERCHANGE PROTEIN DSBE"/>
    <property type="match status" value="1"/>
</dbReference>